<evidence type="ECO:0000259" key="7">
    <source>
        <dbReference type="Pfam" id="PF17917"/>
    </source>
</evidence>
<dbReference type="Proteomes" id="UP000325315">
    <property type="component" value="Unassembled WGS sequence"/>
</dbReference>
<dbReference type="GO" id="GO:0004519">
    <property type="term" value="F:endonuclease activity"/>
    <property type="evidence" value="ECO:0007669"/>
    <property type="project" value="UniProtKB-KW"/>
</dbReference>
<gene>
    <name evidence="8" type="ORF">EPI10_007033</name>
</gene>
<comment type="caution">
    <text evidence="8">The sequence shown here is derived from an EMBL/GenBank/DDBJ whole genome shotgun (WGS) entry which is preliminary data.</text>
</comment>
<sequence>MKPMKPFSKSSKSFVRHQCLSYLISTLSFSSISMLVARELDQCYNKKEANYALGIKHQAFSIYDKEMLVVLLAVKKWHSYLVRRRFHIRADHQSLRFLSNRQAITLYKQK</sequence>
<dbReference type="OrthoDB" id="10055717at2759"/>
<evidence type="ECO:0000256" key="6">
    <source>
        <dbReference type="ARBA" id="ARBA00022918"/>
    </source>
</evidence>
<evidence type="ECO:0000256" key="5">
    <source>
        <dbReference type="ARBA" id="ARBA00022801"/>
    </source>
</evidence>
<keyword evidence="3" id="KW-0540">Nuclease</keyword>
<dbReference type="InterPro" id="IPR043502">
    <property type="entry name" value="DNA/RNA_pol_sf"/>
</dbReference>
<dbReference type="AlphaFoldDB" id="A0A5B6WVZ6"/>
<dbReference type="SUPFAM" id="SSF56672">
    <property type="entry name" value="DNA/RNA polymerases"/>
    <property type="match status" value="1"/>
</dbReference>
<dbReference type="GO" id="GO:0016787">
    <property type="term" value="F:hydrolase activity"/>
    <property type="evidence" value="ECO:0007669"/>
    <property type="project" value="UniProtKB-KW"/>
</dbReference>
<keyword evidence="2" id="KW-0548">Nucleotidyltransferase</keyword>
<keyword evidence="1" id="KW-0808">Transferase</keyword>
<evidence type="ECO:0000313" key="9">
    <source>
        <dbReference type="Proteomes" id="UP000325315"/>
    </source>
</evidence>
<dbReference type="InterPro" id="IPR041373">
    <property type="entry name" value="RT_RNaseH"/>
</dbReference>
<reference evidence="9" key="1">
    <citation type="journal article" date="2019" name="Plant Biotechnol. J.">
        <title>Genome sequencing of the Australian wild diploid species Gossypium australe highlights disease resistance and delayed gland morphogenesis.</title>
        <authorList>
            <person name="Cai Y."/>
            <person name="Cai X."/>
            <person name="Wang Q."/>
            <person name="Wang P."/>
            <person name="Zhang Y."/>
            <person name="Cai C."/>
            <person name="Xu Y."/>
            <person name="Wang K."/>
            <person name="Zhou Z."/>
            <person name="Wang C."/>
            <person name="Geng S."/>
            <person name="Li B."/>
            <person name="Dong Q."/>
            <person name="Hou Y."/>
            <person name="Wang H."/>
            <person name="Ai P."/>
            <person name="Liu Z."/>
            <person name="Yi F."/>
            <person name="Sun M."/>
            <person name="An G."/>
            <person name="Cheng J."/>
            <person name="Zhang Y."/>
            <person name="Shi Q."/>
            <person name="Xie Y."/>
            <person name="Shi X."/>
            <person name="Chang Y."/>
            <person name="Huang F."/>
            <person name="Chen Y."/>
            <person name="Hong S."/>
            <person name="Mi L."/>
            <person name="Sun Q."/>
            <person name="Zhang L."/>
            <person name="Zhou B."/>
            <person name="Peng R."/>
            <person name="Zhang X."/>
            <person name="Liu F."/>
        </authorList>
    </citation>
    <scope>NUCLEOTIDE SEQUENCE [LARGE SCALE GENOMIC DNA]</scope>
    <source>
        <strain evidence="9">cv. PA1801</strain>
    </source>
</reference>
<evidence type="ECO:0000256" key="4">
    <source>
        <dbReference type="ARBA" id="ARBA00022759"/>
    </source>
</evidence>
<name>A0A5B6WVZ6_9ROSI</name>
<proteinExistence type="predicted"/>
<dbReference type="Pfam" id="PF17917">
    <property type="entry name" value="RT_RNaseH"/>
    <property type="match status" value="1"/>
</dbReference>
<evidence type="ECO:0000256" key="3">
    <source>
        <dbReference type="ARBA" id="ARBA00022722"/>
    </source>
</evidence>
<keyword evidence="6" id="KW-0695">RNA-directed DNA polymerase</keyword>
<dbReference type="GO" id="GO:0003964">
    <property type="term" value="F:RNA-directed DNA polymerase activity"/>
    <property type="evidence" value="ECO:0007669"/>
    <property type="project" value="UniProtKB-KW"/>
</dbReference>
<feature type="domain" description="Reverse transcriptase RNase H-like" evidence="7">
    <location>
        <begin position="57"/>
        <end position="102"/>
    </location>
</feature>
<dbReference type="EMBL" id="SMMG02000002">
    <property type="protein sequence ID" value="KAA3484985.1"/>
    <property type="molecule type" value="Genomic_DNA"/>
</dbReference>
<evidence type="ECO:0000256" key="1">
    <source>
        <dbReference type="ARBA" id="ARBA00022679"/>
    </source>
</evidence>
<organism evidence="8 9">
    <name type="scientific">Gossypium australe</name>
    <dbReference type="NCBI Taxonomy" id="47621"/>
    <lineage>
        <taxon>Eukaryota</taxon>
        <taxon>Viridiplantae</taxon>
        <taxon>Streptophyta</taxon>
        <taxon>Embryophyta</taxon>
        <taxon>Tracheophyta</taxon>
        <taxon>Spermatophyta</taxon>
        <taxon>Magnoliopsida</taxon>
        <taxon>eudicotyledons</taxon>
        <taxon>Gunneridae</taxon>
        <taxon>Pentapetalae</taxon>
        <taxon>rosids</taxon>
        <taxon>malvids</taxon>
        <taxon>Malvales</taxon>
        <taxon>Malvaceae</taxon>
        <taxon>Malvoideae</taxon>
        <taxon>Gossypium</taxon>
    </lineage>
</organism>
<accession>A0A5B6WVZ6</accession>
<evidence type="ECO:0000256" key="2">
    <source>
        <dbReference type="ARBA" id="ARBA00022695"/>
    </source>
</evidence>
<protein>
    <submittedName>
        <fullName evidence="8">Integrase, catalytic core</fullName>
    </submittedName>
</protein>
<keyword evidence="5" id="KW-0378">Hydrolase</keyword>
<evidence type="ECO:0000313" key="8">
    <source>
        <dbReference type="EMBL" id="KAA3484985.1"/>
    </source>
</evidence>
<keyword evidence="4" id="KW-0255">Endonuclease</keyword>
<keyword evidence="9" id="KW-1185">Reference proteome</keyword>